<feature type="transmembrane region" description="Helical" evidence="3">
    <location>
        <begin position="434"/>
        <end position="456"/>
    </location>
</feature>
<evidence type="ECO:0000256" key="1">
    <source>
        <dbReference type="SAM" id="Coils"/>
    </source>
</evidence>
<organism evidence="4 5">
    <name type="scientific">Hoylesella nanceiensis</name>
    <dbReference type="NCBI Taxonomy" id="425941"/>
    <lineage>
        <taxon>Bacteria</taxon>
        <taxon>Pseudomonadati</taxon>
        <taxon>Bacteroidota</taxon>
        <taxon>Bacteroidia</taxon>
        <taxon>Bacteroidales</taxon>
        <taxon>Prevotellaceae</taxon>
        <taxon>Hoylesella</taxon>
    </lineage>
</organism>
<keyword evidence="5" id="KW-1185">Reference proteome</keyword>
<feature type="transmembrane region" description="Helical" evidence="3">
    <location>
        <begin position="383"/>
        <end position="403"/>
    </location>
</feature>
<feature type="transmembrane region" description="Helical" evidence="3">
    <location>
        <begin position="162"/>
        <end position="181"/>
    </location>
</feature>
<dbReference type="Proteomes" id="UP000788426">
    <property type="component" value="Unassembled WGS sequence"/>
</dbReference>
<feature type="coiled-coil region" evidence="1">
    <location>
        <begin position="264"/>
        <end position="291"/>
    </location>
</feature>
<keyword evidence="3" id="KW-0472">Membrane</keyword>
<sequence length="488" mass="56866">MKKIFSLFKIQKEERLLVLFFLVVLVALNGLVINLYYDKFTPFTRFYWPLFIRNFHVSGFDPITYSIISDWWAGYNVYRHPLLAFFMYPFYLLNKLLMYITGINCAIFIMPFLQTFCGIYGFVFFYRILRTSLKLRRFDASLLTIMLFSFAYILLSCIVPDHFIMSFFMLVFTLYVASQRIDKQLLLTKTQTVLLFVVTGGISLNNGLKVFLASLFVNGKKFFNWRHLLLAIILPSAVMWGVSKWEYKAMVWPVEMQRKADKQKKDKALKAKQIQKKLQEAQTQKEKEESSTKELLSFNSQVQNKQDSVAKPVQNKVNAKKEKKQPKQGAPISEGQFMRWTDVTTSRTSSIVENLFGEGIQLHQDHALEDVLRNRPMIVPYRYIFNYAIEGLLLVLFLAGLFAGRKQKLMQLCASWWLLDMVLHVGLGFGINEVYIMTAHWVFVIPLAIAHLFRVMQGKALSIVRVVAVVITLFLFLWNVNWLVVNLI</sequence>
<dbReference type="EMBL" id="JAHXCT010000003">
    <property type="protein sequence ID" value="MBW4769191.1"/>
    <property type="molecule type" value="Genomic_DNA"/>
</dbReference>
<feature type="transmembrane region" description="Helical" evidence="3">
    <location>
        <begin position="462"/>
        <end position="485"/>
    </location>
</feature>
<accession>A0ABS6YC99</accession>
<reference evidence="4 5" key="1">
    <citation type="submission" date="2021-07" db="EMBL/GenBank/DDBJ databases">
        <title>Genomic diversity and antimicrobial resistance of Prevotella spp. isolated from chronic lung disease airways.</title>
        <authorList>
            <person name="Webb K.A."/>
            <person name="Olagoke O.S."/>
            <person name="Baird T."/>
            <person name="Neill J."/>
            <person name="Pham A."/>
            <person name="Wells T.J."/>
            <person name="Ramsay K.A."/>
            <person name="Bell S.C."/>
            <person name="Sarovich D.S."/>
            <person name="Price E.P."/>
        </authorList>
    </citation>
    <scope>NUCLEOTIDE SEQUENCE [LARGE SCALE GENOMIC DNA]</scope>
    <source>
        <strain evidence="4 5">SCHI0011.S.12</strain>
    </source>
</reference>
<feature type="region of interest" description="Disordered" evidence="2">
    <location>
        <begin position="301"/>
        <end position="331"/>
    </location>
</feature>
<keyword evidence="3" id="KW-0812">Transmembrane</keyword>
<feature type="transmembrane region" description="Helical" evidence="3">
    <location>
        <begin position="138"/>
        <end position="156"/>
    </location>
</feature>
<feature type="transmembrane region" description="Helical" evidence="3">
    <location>
        <begin position="193"/>
        <end position="217"/>
    </location>
</feature>
<keyword evidence="3" id="KW-1133">Transmembrane helix</keyword>
<dbReference type="RefSeq" id="WP_219480829.1">
    <property type="nucleotide sequence ID" value="NZ_JAHXCT010000003.1"/>
</dbReference>
<feature type="transmembrane region" description="Helical" evidence="3">
    <location>
        <begin position="223"/>
        <end position="242"/>
    </location>
</feature>
<name>A0ABS6YC99_9BACT</name>
<feature type="transmembrane region" description="Helical" evidence="3">
    <location>
        <begin position="16"/>
        <end position="37"/>
    </location>
</feature>
<feature type="transmembrane region" description="Helical" evidence="3">
    <location>
        <begin position="96"/>
        <end position="126"/>
    </location>
</feature>
<dbReference type="InterPro" id="IPR045726">
    <property type="entry name" value="DUF6080"/>
</dbReference>
<evidence type="ECO:0000256" key="3">
    <source>
        <dbReference type="SAM" id="Phobius"/>
    </source>
</evidence>
<comment type="caution">
    <text evidence="4">The sequence shown here is derived from an EMBL/GenBank/DDBJ whole genome shotgun (WGS) entry which is preliminary data.</text>
</comment>
<dbReference type="Pfam" id="PF19558">
    <property type="entry name" value="DUF6080"/>
    <property type="match status" value="1"/>
</dbReference>
<evidence type="ECO:0000313" key="4">
    <source>
        <dbReference type="EMBL" id="MBW4769191.1"/>
    </source>
</evidence>
<evidence type="ECO:0000256" key="2">
    <source>
        <dbReference type="SAM" id="MobiDB-lite"/>
    </source>
</evidence>
<gene>
    <name evidence="4" type="ORF">KZO38_05385</name>
</gene>
<proteinExistence type="predicted"/>
<protein>
    <submittedName>
        <fullName evidence="4">GtrA family protein</fullName>
    </submittedName>
</protein>
<keyword evidence="1" id="KW-0175">Coiled coil</keyword>
<evidence type="ECO:0000313" key="5">
    <source>
        <dbReference type="Proteomes" id="UP000788426"/>
    </source>
</evidence>